<comment type="caution">
    <text evidence="1">The sequence shown here is derived from an EMBL/GenBank/DDBJ whole genome shotgun (WGS) entry which is preliminary data.</text>
</comment>
<sequence length="73" mass="8129">MSCANLICVLNFQKQKDVRGGVFMGRKAHHPDRERAMFLKDRCCAWIVIQPVFQCTNGCAIRGRSASRTSAAA</sequence>
<evidence type="ECO:0000313" key="1">
    <source>
        <dbReference type="EMBL" id="GBR08613.1"/>
    </source>
</evidence>
<reference evidence="1" key="1">
    <citation type="submission" date="2013-04" db="EMBL/GenBank/DDBJ databases">
        <title>The genome sequencing project of 58 acetic acid bacteria.</title>
        <authorList>
            <person name="Okamoto-Kainuma A."/>
            <person name="Ishikawa M."/>
            <person name="Umino S."/>
            <person name="Koizumi Y."/>
            <person name="Shiwa Y."/>
            <person name="Yoshikawa H."/>
            <person name="Matsutani M."/>
            <person name="Matsushita K."/>
        </authorList>
    </citation>
    <scope>NUCLEOTIDE SEQUENCE</scope>
    <source>
        <strain evidence="1">NRIC 0228</strain>
    </source>
</reference>
<dbReference type="EMBL" id="BAQW01000001">
    <property type="protein sequence ID" value="GBR08613.1"/>
    <property type="molecule type" value="Genomic_DNA"/>
</dbReference>
<organism evidence="1 2">
    <name type="scientific">Gluconobacter frateurii NRIC 0228</name>
    <dbReference type="NCBI Taxonomy" id="1307946"/>
    <lineage>
        <taxon>Bacteria</taxon>
        <taxon>Pseudomonadati</taxon>
        <taxon>Pseudomonadota</taxon>
        <taxon>Alphaproteobacteria</taxon>
        <taxon>Acetobacterales</taxon>
        <taxon>Acetobacteraceae</taxon>
        <taxon>Gluconobacter</taxon>
    </lineage>
</organism>
<gene>
    <name evidence="1" type="ORF">AA0228_0400</name>
</gene>
<name>A0ABQ0Q885_9PROT</name>
<evidence type="ECO:0008006" key="3">
    <source>
        <dbReference type="Google" id="ProtNLM"/>
    </source>
</evidence>
<dbReference type="Proteomes" id="UP001061070">
    <property type="component" value="Unassembled WGS sequence"/>
</dbReference>
<evidence type="ECO:0000313" key="2">
    <source>
        <dbReference type="Proteomes" id="UP001061070"/>
    </source>
</evidence>
<keyword evidence="2" id="KW-1185">Reference proteome</keyword>
<proteinExistence type="predicted"/>
<accession>A0ABQ0Q885</accession>
<protein>
    <recommendedName>
        <fullName evidence="3">Transposase</fullName>
    </recommendedName>
</protein>